<dbReference type="PANTHER" id="PTHR30185:SF15">
    <property type="entry name" value="CRYPTIC BETA-GLUCOSIDE BGL OPERON ANTITERMINATOR"/>
    <property type="match status" value="1"/>
</dbReference>
<dbReference type="RefSeq" id="WP_071877596.1">
    <property type="nucleotide sequence ID" value="NZ_JXLC01000010.1"/>
</dbReference>
<dbReference type="SUPFAM" id="SSF50151">
    <property type="entry name" value="SacY-like RNA-binding domain"/>
    <property type="match status" value="1"/>
</dbReference>
<dbReference type="InterPro" id="IPR036650">
    <property type="entry name" value="CAT_RNA-bd_dom_sf"/>
</dbReference>
<dbReference type="PROSITE" id="PS51372">
    <property type="entry name" value="PRD_2"/>
    <property type="match status" value="2"/>
</dbReference>
<keyword evidence="1" id="KW-0677">Repeat</keyword>
<dbReference type="PANTHER" id="PTHR30185">
    <property type="entry name" value="CRYPTIC BETA-GLUCOSIDE BGL OPERON ANTITERMINATOR"/>
    <property type="match status" value="1"/>
</dbReference>
<dbReference type="OrthoDB" id="9813552at2"/>
<dbReference type="EMBL" id="JXLC01000010">
    <property type="protein sequence ID" value="OJG91806.1"/>
    <property type="molecule type" value="Genomic_DNA"/>
</dbReference>
<sequence>MYIKKRINNNVVLAVDGELEVIVVGKGLGFQAYPNDPVDPTLIQQVYLPTEKINVKQMAVLLNEASFEEILLVEKIVKIGEAKLGREINPVILFSLLDHLLFAFKRHQEKLKIRSPIEWEIKQFYPKEIEVGLQALSLIEKEQGIVLEKSEAVFIAMHFVNYQFDQESMETTMDYMEAMGDITQLVRYYFQVELDENSINYQRFLNHLRYYLMRLNTHETANSLDNEEIVLTVKKKYPKEFKCSLKISNYLEERYKKTATFDEQLYLTLHLARLLHS</sequence>
<evidence type="ECO:0000313" key="3">
    <source>
        <dbReference type="EMBL" id="ALS02860.1"/>
    </source>
</evidence>
<protein>
    <recommendedName>
        <fullName evidence="2">PRD domain-containing protein</fullName>
    </recommendedName>
</protein>
<evidence type="ECO:0000313" key="5">
    <source>
        <dbReference type="Proteomes" id="UP000065511"/>
    </source>
</evidence>
<evidence type="ECO:0000313" key="6">
    <source>
        <dbReference type="Proteomes" id="UP000183039"/>
    </source>
</evidence>
<dbReference type="Gene3D" id="1.10.1790.10">
    <property type="entry name" value="PRD domain"/>
    <property type="match status" value="2"/>
</dbReference>
<dbReference type="KEGG" id="ess:ATZ33_16190"/>
<dbReference type="InterPro" id="IPR004341">
    <property type="entry name" value="CAT_RNA-bd_dom"/>
</dbReference>
<proteinExistence type="predicted"/>
<reference evidence="4 6" key="1">
    <citation type="submission" date="2014-12" db="EMBL/GenBank/DDBJ databases">
        <title>Draft genome sequences of 29 type strains of Enterococci.</title>
        <authorList>
            <person name="Zhong Z."/>
            <person name="Sun Z."/>
            <person name="Liu W."/>
            <person name="Zhang W."/>
            <person name="Zhang H."/>
        </authorList>
    </citation>
    <scope>NUCLEOTIDE SEQUENCE [LARGE SCALE GENOMIC DNA]</scope>
    <source>
        <strain evidence="4 6">DSM 22801</strain>
    </source>
</reference>
<dbReference type="SUPFAM" id="SSF63520">
    <property type="entry name" value="PTS-regulatory domain, PRD"/>
    <property type="match status" value="2"/>
</dbReference>
<feature type="domain" description="PRD" evidence="2">
    <location>
        <begin position="170"/>
        <end position="277"/>
    </location>
</feature>
<evidence type="ECO:0000313" key="4">
    <source>
        <dbReference type="EMBL" id="OJG91806.1"/>
    </source>
</evidence>
<dbReference type="InterPro" id="IPR036634">
    <property type="entry name" value="PRD_sf"/>
</dbReference>
<organism evidence="4 6">
    <name type="scientific">Enterococcus silesiacus</name>
    <dbReference type="NCBI Taxonomy" id="332949"/>
    <lineage>
        <taxon>Bacteria</taxon>
        <taxon>Bacillati</taxon>
        <taxon>Bacillota</taxon>
        <taxon>Bacilli</taxon>
        <taxon>Lactobacillales</taxon>
        <taxon>Enterococcaceae</taxon>
        <taxon>Enterococcus</taxon>
    </lineage>
</organism>
<dbReference type="InterPro" id="IPR011608">
    <property type="entry name" value="PRD"/>
</dbReference>
<accession>A0A0S3KEY6</accession>
<gene>
    <name evidence="3" type="ORF">ATZ33_16190</name>
    <name evidence="4" type="ORF">RV15_GL000246</name>
</gene>
<feature type="domain" description="PRD" evidence="2">
    <location>
        <begin position="64"/>
        <end position="169"/>
    </location>
</feature>
<evidence type="ECO:0000256" key="1">
    <source>
        <dbReference type="ARBA" id="ARBA00022737"/>
    </source>
</evidence>
<keyword evidence="5" id="KW-1185">Reference proteome</keyword>
<name>A0A0S3KEY6_9ENTE</name>
<dbReference type="Pfam" id="PF03123">
    <property type="entry name" value="CAT_RBD"/>
    <property type="match status" value="1"/>
</dbReference>
<dbReference type="Proteomes" id="UP000183039">
    <property type="component" value="Unassembled WGS sequence"/>
</dbReference>
<dbReference type="GO" id="GO:0006355">
    <property type="term" value="P:regulation of DNA-templated transcription"/>
    <property type="evidence" value="ECO:0007669"/>
    <property type="project" value="InterPro"/>
</dbReference>
<dbReference type="Proteomes" id="UP000065511">
    <property type="component" value="Chromosome"/>
</dbReference>
<dbReference type="SMART" id="SM01061">
    <property type="entry name" value="CAT_RBD"/>
    <property type="match status" value="1"/>
</dbReference>
<dbReference type="EMBL" id="CP013614">
    <property type="protein sequence ID" value="ALS02860.1"/>
    <property type="molecule type" value="Genomic_DNA"/>
</dbReference>
<dbReference type="Gene3D" id="2.30.24.10">
    <property type="entry name" value="CAT RNA-binding domain"/>
    <property type="match status" value="1"/>
</dbReference>
<dbReference type="Pfam" id="PF00874">
    <property type="entry name" value="PRD"/>
    <property type="match status" value="2"/>
</dbReference>
<reference evidence="3 5" key="2">
    <citation type="submission" date="2015-12" db="EMBL/GenBank/DDBJ databases">
        <authorList>
            <person name="Lauer A."/>
            <person name="Humrighouse B."/>
            <person name="Loparev V."/>
            <person name="Shewmaker P.L."/>
            <person name="Whitney A.M."/>
            <person name="McLaughlin R.W."/>
        </authorList>
    </citation>
    <scope>NUCLEOTIDE SEQUENCE [LARGE SCALE GENOMIC DNA]</scope>
    <source>
        <strain evidence="3 5">LMG 23085</strain>
    </source>
</reference>
<dbReference type="GO" id="GO:0003723">
    <property type="term" value="F:RNA binding"/>
    <property type="evidence" value="ECO:0007669"/>
    <property type="project" value="InterPro"/>
</dbReference>
<evidence type="ECO:0000259" key="2">
    <source>
        <dbReference type="PROSITE" id="PS51372"/>
    </source>
</evidence>
<dbReference type="InterPro" id="IPR050661">
    <property type="entry name" value="BglG_antiterminators"/>
</dbReference>
<dbReference type="AlphaFoldDB" id="A0A0S3KEY6"/>